<dbReference type="PANTHER" id="PTHR11640">
    <property type="entry name" value="NEPHRIN"/>
    <property type="match status" value="1"/>
</dbReference>
<feature type="transmembrane region" description="Helical" evidence="7">
    <location>
        <begin position="943"/>
        <end position="967"/>
    </location>
</feature>
<feature type="domain" description="Ig-like" evidence="9">
    <location>
        <begin position="22"/>
        <end position="119"/>
    </location>
</feature>
<keyword evidence="2" id="KW-0677">Repeat</keyword>
<dbReference type="SUPFAM" id="SSF48726">
    <property type="entry name" value="Immunoglobulin"/>
    <property type="match status" value="7"/>
</dbReference>
<evidence type="ECO:0000259" key="10">
    <source>
        <dbReference type="PROSITE" id="PS50853"/>
    </source>
</evidence>
<evidence type="ECO:0000259" key="9">
    <source>
        <dbReference type="PROSITE" id="PS50835"/>
    </source>
</evidence>
<dbReference type="InterPro" id="IPR013162">
    <property type="entry name" value="CD80_C2-set"/>
</dbReference>
<dbReference type="GeneID" id="106461526"/>
<evidence type="ECO:0000313" key="12">
    <source>
        <dbReference type="RefSeq" id="XP_022244229.1"/>
    </source>
</evidence>
<sequence>MWLVGGIVTVFALLLETESKQQYFQVKPSDTEVIEGLTAMLQCQIRNLAGAVQWSKDGFLLGFDPAIPGFKRYSMMVDKGEGIYNLRISNTTLEDEGKYQCQVGPAPNEGPIRARAELTVLVPPNQLTINGRSGHAILRIKEGERVNLTCSVHRSKPPSRLKWYRNGVEVIPDAAKTFVQKGNEKLKTVLSTLTLYPKMDDDEATYMCEADHSALAKPWTSSITISVLYPPEKVYLKGPVYARSGDVVTVVCTTSPSNPAVPITWLVDENPVSGGEQFNRNDSDGWITTSNLTVTLTRQDPDTKSFICRAGNPQIGITEGRKEIKVTYPPGQPTIVGNTEGVVMQTDYIQSFDCVSLGGNPHATLQWYRGNKQISTVSRVTGSGVSSTLVIKARREDNGAIYRCEATNLATLEPLVAFMKLSVRFPPRNASIVVQPAEPRAGEEILVRCSTDSSNPAARITWRKNKQEITGDQVEVEKANFGGYVTTSSLKQKVTSEDDGATFICLASNGVTERVARDECVISVRYKPEFLEPLKHVSVLEGESFAVNVSAIGNPNVITYYWFRGGVRVPAQEMTLTRKNGYIVIPRMRAEGPVLHVRETTRKDSGNYFCVAQNTEGSSNATVEFNVLYPAIILNLTENQRVTEGGNVILECWIEANPITHKTVIWNKHGSSKKLPSKSFLLGRSLLELLNVTREAAGKYECKAFNGIGQTDVMDVEVIVMYRPVILQPVIGKKVASRIGGGATINCTVDARPNVTFTWYLGNQLISWMSTKSNYQVDYQNNEKTVWTSVLHIRKVHSSTFGNYTCRAENYLGHSNITVELVRARVPKMPRKISASNITHNSVMFSWEPGLDGGLPQTFNIKWRETGQTKHYRSENTTFSKYLIRDLRPETDYEIFILAFNDAGISDSNEGGLKVHTKPAPTMDSTKAVTNGVESKKAQISRVVWMACAVCGAMVFVLIALIVMCCIRRHQRMRRCAEVALQLQRISQNEEHLKPLDNTDGHPFFLSGRTTERIVEEHGNTDNIQLAEYGMSWSNDSKSEENQNPRTSHLEEWGDEQIRKLGSCESLEEDDHCPDILKQYSRVCKDLTENVLFLAEKESTKDSCFTSSSEEVSKSLLHDFQVRNAKGGTETIPKYTEIGGFPDHQSCAYEPLLTSHIKDTQGIRS</sequence>
<feature type="domain" description="Ig-like" evidence="9">
    <location>
        <begin position="528"/>
        <end position="626"/>
    </location>
</feature>
<organism evidence="11 12">
    <name type="scientific">Limulus polyphemus</name>
    <name type="common">Atlantic horseshoe crab</name>
    <dbReference type="NCBI Taxonomy" id="6850"/>
    <lineage>
        <taxon>Eukaryota</taxon>
        <taxon>Metazoa</taxon>
        <taxon>Ecdysozoa</taxon>
        <taxon>Arthropoda</taxon>
        <taxon>Chelicerata</taxon>
        <taxon>Merostomata</taxon>
        <taxon>Xiphosura</taxon>
        <taxon>Limulidae</taxon>
        <taxon>Limulus</taxon>
    </lineage>
</organism>
<keyword evidence="11" id="KW-1185">Reference proteome</keyword>
<feature type="domain" description="Ig-like" evidence="9">
    <location>
        <begin position="124"/>
        <end position="224"/>
    </location>
</feature>
<dbReference type="SMART" id="SM00409">
    <property type="entry name" value="IG"/>
    <property type="match status" value="7"/>
</dbReference>
<dbReference type="InterPro" id="IPR036179">
    <property type="entry name" value="Ig-like_dom_sf"/>
</dbReference>
<dbReference type="SUPFAM" id="SSF49265">
    <property type="entry name" value="Fibronectin type III"/>
    <property type="match status" value="1"/>
</dbReference>
<feature type="domain" description="Ig-like" evidence="9">
    <location>
        <begin position="313"/>
        <end position="422"/>
    </location>
</feature>
<dbReference type="Pfam" id="PF13927">
    <property type="entry name" value="Ig_3"/>
    <property type="match status" value="3"/>
</dbReference>
<evidence type="ECO:0000256" key="3">
    <source>
        <dbReference type="ARBA" id="ARBA00023136"/>
    </source>
</evidence>
<reference evidence="12" key="1">
    <citation type="submission" date="2025-08" db="UniProtKB">
        <authorList>
            <consortium name="RefSeq"/>
        </authorList>
    </citation>
    <scope>IDENTIFICATION</scope>
    <source>
        <tissue evidence="12">Muscle</tissue>
    </source>
</reference>
<feature type="chain" id="PRO_5047315625" evidence="8">
    <location>
        <begin position="20"/>
        <end position="1165"/>
    </location>
</feature>
<dbReference type="PROSITE" id="PS50835">
    <property type="entry name" value="IG_LIKE"/>
    <property type="match status" value="8"/>
</dbReference>
<feature type="domain" description="Ig-like" evidence="9">
    <location>
        <begin position="630"/>
        <end position="720"/>
    </location>
</feature>
<dbReference type="PROSITE" id="PS50853">
    <property type="entry name" value="FN3"/>
    <property type="match status" value="1"/>
</dbReference>
<evidence type="ECO:0000256" key="4">
    <source>
        <dbReference type="ARBA" id="ARBA00023157"/>
    </source>
</evidence>
<evidence type="ECO:0000256" key="7">
    <source>
        <dbReference type="SAM" id="Phobius"/>
    </source>
</evidence>
<dbReference type="InterPro" id="IPR003599">
    <property type="entry name" value="Ig_sub"/>
</dbReference>
<evidence type="ECO:0000256" key="6">
    <source>
        <dbReference type="ARBA" id="ARBA00023319"/>
    </source>
</evidence>
<dbReference type="SMART" id="SM00408">
    <property type="entry name" value="IGc2"/>
    <property type="match status" value="7"/>
</dbReference>
<feature type="domain" description="Ig-like" evidence="9">
    <location>
        <begin position="231"/>
        <end position="312"/>
    </location>
</feature>
<feature type="domain" description="Ig-like" evidence="9">
    <location>
        <begin position="724"/>
        <end position="818"/>
    </location>
</feature>
<dbReference type="CDD" id="cd00063">
    <property type="entry name" value="FN3"/>
    <property type="match status" value="1"/>
</dbReference>
<accession>A0ABM1SKS3</accession>
<name>A0ABM1SKS3_LIMPO</name>
<keyword evidence="8" id="KW-0732">Signal</keyword>
<dbReference type="CDD" id="cd00096">
    <property type="entry name" value="Ig"/>
    <property type="match status" value="1"/>
</dbReference>
<dbReference type="Pfam" id="PF07679">
    <property type="entry name" value="I-set"/>
    <property type="match status" value="2"/>
</dbReference>
<dbReference type="InterPro" id="IPR007110">
    <property type="entry name" value="Ig-like_dom"/>
</dbReference>
<keyword evidence="4" id="KW-1015">Disulfide bond</keyword>
<keyword evidence="6" id="KW-0393">Immunoglobulin domain</keyword>
<feature type="signal peptide" evidence="8">
    <location>
        <begin position="1"/>
        <end position="19"/>
    </location>
</feature>
<dbReference type="Pfam" id="PF08205">
    <property type="entry name" value="C2-set_2"/>
    <property type="match status" value="3"/>
</dbReference>
<feature type="domain" description="Ig-like" evidence="9">
    <location>
        <begin position="427"/>
        <end position="523"/>
    </location>
</feature>
<dbReference type="InterPro" id="IPR003598">
    <property type="entry name" value="Ig_sub2"/>
</dbReference>
<keyword evidence="5" id="KW-0325">Glycoprotein</keyword>
<dbReference type="PROSITE" id="PS00290">
    <property type="entry name" value="IG_MHC"/>
    <property type="match status" value="1"/>
</dbReference>
<comment type="subcellular location">
    <subcellularLocation>
        <location evidence="1">Membrane</location>
        <topology evidence="1">Single-pass type I membrane protein</topology>
    </subcellularLocation>
</comment>
<evidence type="ECO:0000256" key="5">
    <source>
        <dbReference type="ARBA" id="ARBA00023180"/>
    </source>
</evidence>
<feature type="domain" description="Fibronectin type-III" evidence="10">
    <location>
        <begin position="829"/>
        <end position="920"/>
    </location>
</feature>
<keyword evidence="3 7" id="KW-0472">Membrane</keyword>
<keyword evidence="7" id="KW-1133">Transmembrane helix</keyword>
<proteinExistence type="predicted"/>
<dbReference type="PANTHER" id="PTHR11640:SF136">
    <property type="entry name" value="NEPHRIN"/>
    <property type="match status" value="1"/>
</dbReference>
<dbReference type="InterPro" id="IPR003006">
    <property type="entry name" value="Ig/MHC_CS"/>
</dbReference>
<keyword evidence="7" id="KW-0812">Transmembrane</keyword>
<evidence type="ECO:0000256" key="2">
    <source>
        <dbReference type="ARBA" id="ARBA00022737"/>
    </source>
</evidence>
<dbReference type="Pfam" id="PF00041">
    <property type="entry name" value="fn3"/>
    <property type="match status" value="1"/>
</dbReference>
<dbReference type="SMART" id="SM00060">
    <property type="entry name" value="FN3"/>
    <property type="match status" value="1"/>
</dbReference>
<dbReference type="InterPro" id="IPR013098">
    <property type="entry name" value="Ig_I-set"/>
</dbReference>
<dbReference type="InterPro" id="IPR003961">
    <property type="entry name" value="FN3_dom"/>
</dbReference>
<evidence type="ECO:0000256" key="8">
    <source>
        <dbReference type="SAM" id="SignalP"/>
    </source>
</evidence>
<protein>
    <submittedName>
        <fullName evidence="12">Synaptogenesis protein syg-2-like</fullName>
    </submittedName>
</protein>
<gene>
    <name evidence="12" type="primary">LOC106461526</name>
</gene>
<dbReference type="Proteomes" id="UP000694941">
    <property type="component" value="Unplaced"/>
</dbReference>
<dbReference type="InterPro" id="IPR051275">
    <property type="entry name" value="Cell_adhesion_signaling"/>
</dbReference>
<evidence type="ECO:0000313" key="11">
    <source>
        <dbReference type="Proteomes" id="UP000694941"/>
    </source>
</evidence>
<dbReference type="InterPro" id="IPR013783">
    <property type="entry name" value="Ig-like_fold"/>
</dbReference>
<evidence type="ECO:0000256" key="1">
    <source>
        <dbReference type="ARBA" id="ARBA00004479"/>
    </source>
</evidence>
<dbReference type="Gene3D" id="2.60.40.10">
    <property type="entry name" value="Immunoglobulins"/>
    <property type="match status" value="9"/>
</dbReference>
<dbReference type="RefSeq" id="XP_022244229.1">
    <property type="nucleotide sequence ID" value="XM_022388521.1"/>
</dbReference>
<dbReference type="InterPro" id="IPR036116">
    <property type="entry name" value="FN3_sf"/>
</dbReference>